<protein>
    <submittedName>
        <fullName evidence="1">Uncharacterized protein</fullName>
    </submittedName>
</protein>
<dbReference type="Proteomes" id="UP000095300">
    <property type="component" value="Unassembled WGS sequence"/>
</dbReference>
<dbReference type="SMART" id="SM00697">
    <property type="entry name" value="DM8"/>
    <property type="match status" value="1"/>
</dbReference>
<evidence type="ECO:0000313" key="2">
    <source>
        <dbReference type="Proteomes" id="UP000095300"/>
    </source>
</evidence>
<gene>
    <name evidence="1" type="primary">106089769</name>
</gene>
<organism evidence="1 2">
    <name type="scientific">Stomoxys calcitrans</name>
    <name type="common">Stable fly</name>
    <name type="synonym">Conops calcitrans</name>
    <dbReference type="NCBI Taxonomy" id="35570"/>
    <lineage>
        <taxon>Eukaryota</taxon>
        <taxon>Metazoa</taxon>
        <taxon>Ecdysozoa</taxon>
        <taxon>Arthropoda</taxon>
        <taxon>Hexapoda</taxon>
        <taxon>Insecta</taxon>
        <taxon>Pterygota</taxon>
        <taxon>Neoptera</taxon>
        <taxon>Endopterygota</taxon>
        <taxon>Diptera</taxon>
        <taxon>Brachycera</taxon>
        <taxon>Muscomorpha</taxon>
        <taxon>Muscoidea</taxon>
        <taxon>Muscidae</taxon>
        <taxon>Stomoxys</taxon>
    </lineage>
</organism>
<evidence type="ECO:0000313" key="1">
    <source>
        <dbReference type="EnsemblMetazoa" id="SCAU007564-PA"/>
    </source>
</evidence>
<keyword evidence="2" id="KW-1185">Reference proteome</keyword>
<name>A0A1I8PFG5_STOCA</name>
<dbReference type="OrthoDB" id="8061759at2759"/>
<dbReference type="Pfam" id="PF06477">
    <property type="entry name" value="DUF1091"/>
    <property type="match status" value="1"/>
</dbReference>
<dbReference type="VEuPathDB" id="VectorBase:SCAU007564"/>
<dbReference type="PANTHER" id="PTHR20898">
    <property type="entry name" value="DAEDALUS ON 3-RELATED-RELATED"/>
    <property type="match status" value="1"/>
</dbReference>
<reference evidence="1" key="1">
    <citation type="submission" date="2020-05" db="UniProtKB">
        <authorList>
            <consortium name="EnsemblMetazoa"/>
        </authorList>
    </citation>
    <scope>IDENTIFICATION</scope>
    <source>
        <strain evidence="1">USDA</strain>
    </source>
</reference>
<dbReference type="InterPro" id="IPR010512">
    <property type="entry name" value="DUF1091"/>
</dbReference>
<proteinExistence type="predicted"/>
<accession>A0A1I8PFG5</accession>
<dbReference type="EnsemblMetazoa" id="SCAU007564-RA">
    <property type="protein sequence ID" value="SCAU007564-PA"/>
    <property type="gene ID" value="SCAU007564"/>
</dbReference>
<dbReference type="AlphaFoldDB" id="A0A1I8PFG5"/>
<sequence>MLNAGSYALDMSFMYSKDLPKTAEWHTLIYFTHAQVKAGKPVKFLDFKINICNFLTTAMGVPFVKVLVEEMRKTSNLPYKCPLKGNFLYTLSNFSINSAKFLPAYAPLIKFNFTFNTYENQNHISKIFVMGSTTLRP</sequence>
<dbReference type="PANTHER" id="PTHR20898:SF0">
    <property type="entry name" value="DAEDALUS ON 3-RELATED"/>
    <property type="match status" value="1"/>
</dbReference>